<keyword evidence="2" id="KW-0472">Membrane</keyword>
<accession>A0A4R8UI17</accession>
<dbReference type="Proteomes" id="UP000297866">
    <property type="component" value="Unassembled WGS sequence"/>
</dbReference>
<sequence length="462" mass="47815">MRAPRPAPPRRGSGPARSRDFGADPLEAELLGKARQPRKPISRAQIETVVSRSVAGVGVVFALQAAPIMFEQLPLRLPAAGVIGPVTLAVTLAFVVLATIFKAGIRTATGAVAMVYLLALVAWPFLMRDPERVLDGVPWLWFLCTVATSCAAIAFPLAWAAGYTVLVPAVYGVLRVTPSGGGADVLLASLDAVYAMLLGQVVLIIIFMLRQAAAAVDAAQLNALDRYALAVRQHATETERVEVDSIVHDTVLATLLSAAGARSATAARLASVMARKALDRLEDAGSASVSDETVIPFDSLSRRIREAAAAIASSFVVVQRDLGALALPVHASEALYSASVQAMVNSLEHAGPAGSAVSRTLTISPNLQGGCTIEVADTGVGFDPALVPGERLGLRVSIQERVTSAGGSVAVHTGIGLGTRIVIDWPRPAGEADHLGGLFTPEQLPVLGLGGDPAPVEAGAPS</sequence>
<keyword evidence="2" id="KW-0812">Transmembrane</keyword>
<dbReference type="InterPro" id="IPR003594">
    <property type="entry name" value="HATPase_dom"/>
</dbReference>
<comment type="caution">
    <text evidence="4">The sequence shown here is derived from an EMBL/GenBank/DDBJ whole genome shotgun (WGS) entry which is preliminary data.</text>
</comment>
<feature type="region of interest" description="Disordered" evidence="1">
    <location>
        <begin position="1"/>
        <end position="23"/>
    </location>
</feature>
<feature type="domain" description="Histidine kinase/HSP90-like ATPase" evidence="3">
    <location>
        <begin position="335"/>
        <end position="427"/>
    </location>
</feature>
<dbReference type="OrthoDB" id="144293at2"/>
<keyword evidence="2" id="KW-1133">Transmembrane helix</keyword>
<organism evidence="4 5">
    <name type="scientific">Cryobacterium tagatosivorans</name>
    <dbReference type="NCBI Taxonomy" id="1259199"/>
    <lineage>
        <taxon>Bacteria</taxon>
        <taxon>Bacillati</taxon>
        <taxon>Actinomycetota</taxon>
        <taxon>Actinomycetes</taxon>
        <taxon>Micrococcales</taxon>
        <taxon>Microbacteriaceae</taxon>
        <taxon>Cryobacterium</taxon>
    </lineage>
</organism>
<evidence type="ECO:0000313" key="4">
    <source>
        <dbReference type="EMBL" id="TFB52365.1"/>
    </source>
</evidence>
<evidence type="ECO:0000259" key="3">
    <source>
        <dbReference type="Pfam" id="PF02518"/>
    </source>
</evidence>
<evidence type="ECO:0000256" key="2">
    <source>
        <dbReference type="SAM" id="Phobius"/>
    </source>
</evidence>
<dbReference type="Pfam" id="PF02518">
    <property type="entry name" value="HATPase_c"/>
    <property type="match status" value="1"/>
</dbReference>
<gene>
    <name evidence="4" type="ORF">E3O23_06890</name>
</gene>
<name>A0A4R8UI17_9MICO</name>
<feature type="transmembrane region" description="Helical" evidence="2">
    <location>
        <begin position="82"/>
        <end position="101"/>
    </location>
</feature>
<dbReference type="Gene3D" id="3.30.565.10">
    <property type="entry name" value="Histidine kinase-like ATPase, C-terminal domain"/>
    <property type="match status" value="1"/>
</dbReference>
<dbReference type="InterPro" id="IPR036890">
    <property type="entry name" value="HATPase_C_sf"/>
</dbReference>
<feature type="transmembrane region" description="Helical" evidence="2">
    <location>
        <begin position="108"/>
        <end position="127"/>
    </location>
</feature>
<keyword evidence="5" id="KW-1185">Reference proteome</keyword>
<dbReference type="RefSeq" id="WP_134489445.1">
    <property type="nucleotide sequence ID" value="NZ_SOEZ01000036.1"/>
</dbReference>
<protein>
    <recommendedName>
        <fullName evidence="3">Histidine kinase/HSP90-like ATPase domain-containing protein</fullName>
    </recommendedName>
</protein>
<evidence type="ECO:0000256" key="1">
    <source>
        <dbReference type="SAM" id="MobiDB-lite"/>
    </source>
</evidence>
<feature type="transmembrane region" description="Helical" evidence="2">
    <location>
        <begin position="49"/>
        <end position="70"/>
    </location>
</feature>
<evidence type="ECO:0000313" key="5">
    <source>
        <dbReference type="Proteomes" id="UP000297866"/>
    </source>
</evidence>
<dbReference type="EMBL" id="SOEZ01000036">
    <property type="protein sequence ID" value="TFB52365.1"/>
    <property type="molecule type" value="Genomic_DNA"/>
</dbReference>
<dbReference type="AlphaFoldDB" id="A0A4R8UI17"/>
<reference evidence="4 5" key="1">
    <citation type="submission" date="2019-03" db="EMBL/GenBank/DDBJ databases">
        <title>Genomics of glacier-inhabiting Cryobacterium strains.</title>
        <authorList>
            <person name="Liu Q."/>
            <person name="Xin Y.-H."/>
        </authorList>
    </citation>
    <scope>NUCLEOTIDE SEQUENCE [LARGE SCALE GENOMIC DNA]</scope>
    <source>
        <strain evidence="4 5">Sr47</strain>
    </source>
</reference>
<dbReference type="SUPFAM" id="SSF55874">
    <property type="entry name" value="ATPase domain of HSP90 chaperone/DNA topoisomerase II/histidine kinase"/>
    <property type="match status" value="1"/>
</dbReference>
<feature type="transmembrane region" description="Helical" evidence="2">
    <location>
        <begin position="183"/>
        <end position="209"/>
    </location>
</feature>
<feature type="transmembrane region" description="Helical" evidence="2">
    <location>
        <begin position="139"/>
        <end position="171"/>
    </location>
</feature>
<proteinExistence type="predicted"/>